<reference evidence="1 2" key="1">
    <citation type="submission" date="2020-04" db="EMBL/GenBank/DDBJ databases">
        <title>Genomic insights into acetone-butanol-ethanol (ABE) fermentation by sequencing solventogenic clostridia strains.</title>
        <authorList>
            <person name="Brown S."/>
        </authorList>
    </citation>
    <scope>NUCLEOTIDE SEQUENCE [LARGE SCALE GENOMIC DNA]</scope>
    <source>
        <strain evidence="1 2">DJ011</strain>
    </source>
</reference>
<protein>
    <submittedName>
        <fullName evidence="1">Uncharacterized protein</fullName>
    </submittedName>
</protein>
<sequence>MHKSNTLNLDKVFFKLLVEETFVINGRGVVACGRVSSGEISPDSDVAITDESGYIIGYTKVSTIDYGFISKSPIPKSAKKDWNVGLLLKEISLEEINRGNYIVIE</sequence>
<dbReference type="InterPro" id="IPR009000">
    <property type="entry name" value="Transl_B-barrel_sf"/>
</dbReference>
<organism evidence="1 2">
    <name type="scientific">Clostridium tetanomorphum</name>
    <dbReference type="NCBI Taxonomy" id="1553"/>
    <lineage>
        <taxon>Bacteria</taxon>
        <taxon>Bacillati</taxon>
        <taxon>Bacillota</taxon>
        <taxon>Clostridia</taxon>
        <taxon>Eubacteriales</taxon>
        <taxon>Clostridiaceae</taxon>
        <taxon>Clostridium</taxon>
    </lineage>
</organism>
<dbReference type="AlphaFoldDB" id="A0A923E8Y4"/>
<keyword evidence="2" id="KW-1185">Reference proteome</keyword>
<comment type="caution">
    <text evidence="1">The sequence shown here is derived from an EMBL/GenBank/DDBJ whole genome shotgun (WGS) entry which is preliminary data.</text>
</comment>
<dbReference type="RefSeq" id="WP_035152864.1">
    <property type="nucleotide sequence ID" value="NZ_JAAZWO010000018.1"/>
</dbReference>
<dbReference type="Gene3D" id="2.40.30.10">
    <property type="entry name" value="Translation factors"/>
    <property type="match status" value="1"/>
</dbReference>
<name>A0A923E8Y4_CLOTT</name>
<dbReference type="EMBL" id="JAAZWO010000018">
    <property type="protein sequence ID" value="MBC2398777.1"/>
    <property type="molecule type" value="Genomic_DNA"/>
</dbReference>
<dbReference type="Proteomes" id="UP000563151">
    <property type="component" value="Unassembled WGS sequence"/>
</dbReference>
<accession>A0A923E8Y4</accession>
<evidence type="ECO:0000313" key="1">
    <source>
        <dbReference type="EMBL" id="MBC2398777.1"/>
    </source>
</evidence>
<dbReference type="SUPFAM" id="SSF50447">
    <property type="entry name" value="Translation proteins"/>
    <property type="match status" value="1"/>
</dbReference>
<gene>
    <name evidence="1" type="ORF">HGG79_13480</name>
</gene>
<evidence type="ECO:0000313" key="2">
    <source>
        <dbReference type="Proteomes" id="UP000563151"/>
    </source>
</evidence>
<proteinExistence type="predicted"/>